<evidence type="ECO:0000313" key="11">
    <source>
        <dbReference type="EMBL" id="OGY66323.1"/>
    </source>
</evidence>
<reference evidence="11 12" key="1">
    <citation type="journal article" date="2016" name="Nat. Commun.">
        <title>Thousands of microbial genomes shed light on interconnected biogeochemical processes in an aquifer system.</title>
        <authorList>
            <person name="Anantharaman K."/>
            <person name="Brown C.T."/>
            <person name="Hug L.A."/>
            <person name="Sharon I."/>
            <person name="Castelle C.J."/>
            <person name="Probst A.J."/>
            <person name="Thomas B.C."/>
            <person name="Singh A."/>
            <person name="Wilkins M.J."/>
            <person name="Karaoz U."/>
            <person name="Brodie E.L."/>
            <person name="Williams K.H."/>
            <person name="Hubbard S.S."/>
            <person name="Banfield J.F."/>
        </authorList>
    </citation>
    <scope>NUCLEOTIDE SEQUENCE [LARGE SCALE GENOMIC DNA]</scope>
</reference>
<dbReference type="Proteomes" id="UP000177942">
    <property type="component" value="Unassembled WGS sequence"/>
</dbReference>
<evidence type="ECO:0000313" key="12">
    <source>
        <dbReference type="Proteomes" id="UP000177942"/>
    </source>
</evidence>
<evidence type="ECO:0000256" key="1">
    <source>
        <dbReference type="ARBA" id="ARBA00001936"/>
    </source>
</evidence>
<dbReference type="InterPro" id="IPR000056">
    <property type="entry name" value="Ribul_P_3_epim-like"/>
</dbReference>
<comment type="cofactor">
    <cofactor evidence="2">
        <name>Zn(2+)</name>
        <dbReference type="ChEBI" id="CHEBI:29105"/>
    </cofactor>
</comment>
<dbReference type="STRING" id="1798407.A3A16_00220"/>
<dbReference type="GO" id="GO:0046496">
    <property type="term" value="P:nicotinamide nucleotide metabolic process"/>
    <property type="evidence" value="ECO:0007669"/>
    <property type="project" value="UniProtKB-ARBA"/>
</dbReference>
<dbReference type="GO" id="GO:1901135">
    <property type="term" value="P:carbohydrate derivative metabolic process"/>
    <property type="evidence" value="ECO:0007669"/>
    <property type="project" value="UniProtKB-ARBA"/>
</dbReference>
<evidence type="ECO:0000256" key="7">
    <source>
        <dbReference type="ARBA" id="ARBA00023004"/>
    </source>
</evidence>
<dbReference type="GO" id="GO:0016857">
    <property type="term" value="F:racemase and epimerase activity, acting on carbohydrates and derivatives"/>
    <property type="evidence" value="ECO:0007669"/>
    <property type="project" value="InterPro"/>
</dbReference>
<proteinExistence type="predicted"/>
<dbReference type="EMBL" id="MHJJ01000002">
    <property type="protein sequence ID" value="OGY66323.1"/>
    <property type="molecule type" value="Genomic_DNA"/>
</dbReference>
<keyword evidence="10" id="KW-0119">Carbohydrate metabolism</keyword>
<keyword evidence="5" id="KW-0479">Metal-binding</keyword>
<evidence type="ECO:0000256" key="2">
    <source>
        <dbReference type="ARBA" id="ARBA00001947"/>
    </source>
</evidence>
<comment type="subunit">
    <text evidence="4">Homodimer.</text>
</comment>
<evidence type="ECO:0000256" key="4">
    <source>
        <dbReference type="ARBA" id="ARBA00011738"/>
    </source>
</evidence>
<dbReference type="GO" id="GO:0006091">
    <property type="term" value="P:generation of precursor metabolites and energy"/>
    <property type="evidence" value="ECO:0007669"/>
    <property type="project" value="UniProtKB-ARBA"/>
</dbReference>
<dbReference type="Gene3D" id="3.20.20.70">
    <property type="entry name" value="Aldolase class I"/>
    <property type="match status" value="1"/>
</dbReference>
<dbReference type="GO" id="GO:0006163">
    <property type="term" value="P:purine nucleotide metabolic process"/>
    <property type="evidence" value="ECO:0007669"/>
    <property type="project" value="UniProtKB-ARBA"/>
</dbReference>
<comment type="cofactor">
    <cofactor evidence="1">
        <name>Mn(2+)</name>
        <dbReference type="ChEBI" id="CHEBI:29035"/>
    </cofactor>
</comment>
<dbReference type="FunFam" id="3.20.20.70:FF:000191">
    <property type="entry name" value="ribulose-phosphate 3-epimerase isoform X2"/>
    <property type="match status" value="1"/>
</dbReference>
<gene>
    <name evidence="11" type="ORF">A3A16_00220</name>
</gene>
<comment type="cofactor">
    <cofactor evidence="3">
        <name>Fe(2+)</name>
        <dbReference type="ChEBI" id="CHEBI:29033"/>
    </cofactor>
</comment>
<protein>
    <recommendedName>
        <fullName evidence="13">Ribulose-phosphate 3-epimerase</fullName>
    </recommendedName>
</protein>
<evidence type="ECO:0000256" key="5">
    <source>
        <dbReference type="ARBA" id="ARBA00022723"/>
    </source>
</evidence>
<sequence length="228" mass="25026">MGMQVIPAINTISFGEAERQIKQAAEFSNWIHIDVVDGVFAPNVTWGAPEELKLLVASGQPLVANFEIHLMVENPEQVLKSWLEAGLPNEALAKAGAKRIIVHLEAMQDPAYILETCKNYEAEAMLAINPETPTDNLMPYLHEFKYCQTLAVSPGLAGQQFQKPVLEKIKFLRQKFPDVKIEVDGGINLETAKLCKDAGADIIVSASYVFGSPDPKGAYEELVKATSD</sequence>
<dbReference type="SUPFAM" id="SSF51366">
    <property type="entry name" value="Ribulose-phoshate binding barrel"/>
    <property type="match status" value="1"/>
</dbReference>
<accession>A0A1G1ZNS9</accession>
<dbReference type="InterPro" id="IPR011060">
    <property type="entry name" value="RibuloseP-bd_barrel"/>
</dbReference>
<dbReference type="CDD" id="cd00429">
    <property type="entry name" value="RPE"/>
    <property type="match status" value="1"/>
</dbReference>
<dbReference type="Pfam" id="PF00834">
    <property type="entry name" value="Ribul_P_3_epim"/>
    <property type="match status" value="1"/>
</dbReference>
<evidence type="ECO:0000256" key="3">
    <source>
        <dbReference type="ARBA" id="ARBA00001954"/>
    </source>
</evidence>
<dbReference type="PANTHER" id="PTHR11749">
    <property type="entry name" value="RIBULOSE-5-PHOSPHATE-3-EPIMERASE"/>
    <property type="match status" value="1"/>
</dbReference>
<evidence type="ECO:0008006" key="13">
    <source>
        <dbReference type="Google" id="ProtNLM"/>
    </source>
</evidence>
<dbReference type="GO" id="GO:0046872">
    <property type="term" value="F:metal ion binding"/>
    <property type="evidence" value="ECO:0007669"/>
    <property type="project" value="UniProtKB-KW"/>
</dbReference>
<keyword evidence="9" id="KW-0413">Isomerase</keyword>
<evidence type="ECO:0000256" key="8">
    <source>
        <dbReference type="ARBA" id="ARBA00023211"/>
    </source>
</evidence>
<evidence type="ECO:0000256" key="10">
    <source>
        <dbReference type="ARBA" id="ARBA00023277"/>
    </source>
</evidence>
<keyword evidence="6" id="KW-0862">Zinc</keyword>
<organism evidence="11 12">
    <name type="scientific">Candidatus Harrisonbacteria bacterium RIFCSPLOWO2_01_FULL_44_18</name>
    <dbReference type="NCBI Taxonomy" id="1798407"/>
    <lineage>
        <taxon>Bacteria</taxon>
        <taxon>Candidatus Harrisoniibacteriota</taxon>
    </lineage>
</organism>
<dbReference type="InterPro" id="IPR013785">
    <property type="entry name" value="Aldolase_TIM"/>
</dbReference>
<keyword evidence="7" id="KW-0408">Iron</keyword>
<comment type="caution">
    <text evidence="11">The sequence shown here is derived from an EMBL/GenBank/DDBJ whole genome shotgun (WGS) entry which is preliminary data.</text>
</comment>
<name>A0A1G1ZNS9_9BACT</name>
<evidence type="ECO:0000256" key="6">
    <source>
        <dbReference type="ARBA" id="ARBA00022833"/>
    </source>
</evidence>
<evidence type="ECO:0000256" key="9">
    <source>
        <dbReference type="ARBA" id="ARBA00023235"/>
    </source>
</evidence>
<dbReference type="AlphaFoldDB" id="A0A1G1ZNS9"/>
<dbReference type="GO" id="GO:0005975">
    <property type="term" value="P:carbohydrate metabolic process"/>
    <property type="evidence" value="ECO:0007669"/>
    <property type="project" value="InterPro"/>
</dbReference>
<keyword evidence="8" id="KW-0464">Manganese</keyword>